<dbReference type="SUPFAM" id="SSF52091">
    <property type="entry name" value="SpoIIaa-like"/>
    <property type="match status" value="1"/>
</dbReference>
<dbReference type="Proteomes" id="UP001183222">
    <property type="component" value="Unassembled WGS sequence"/>
</dbReference>
<evidence type="ECO:0000259" key="1">
    <source>
        <dbReference type="PROSITE" id="PS50801"/>
    </source>
</evidence>
<dbReference type="Gene3D" id="3.30.750.24">
    <property type="entry name" value="STAS domain"/>
    <property type="match status" value="1"/>
</dbReference>
<dbReference type="InterPro" id="IPR036513">
    <property type="entry name" value="STAS_dom_sf"/>
</dbReference>
<proteinExistence type="predicted"/>
<accession>A0ABU2K4U1</accession>
<dbReference type="EMBL" id="JAVREI010000002">
    <property type="protein sequence ID" value="MDT0275226.1"/>
    <property type="molecule type" value="Genomic_DNA"/>
</dbReference>
<dbReference type="Pfam" id="PF13466">
    <property type="entry name" value="STAS_2"/>
    <property type="match status" value="1"/>
</dbReference>
<keyword evidence="3" id="KW-1185">Reference proteome</keyword>
<sequence>MELTDEVRARMDVSDDPDGGLVVTLAGELDLASLPAVASPLDELLSRRQQPVVLDLAELSFLDSSGVAVLVRIANHFDRVRTRSATQPVRRVIEVLGLAARFGLEEH</sequence>
<dbReference type="RefSeq" id="WP_311344054.1">
    <property type="nucleotide sequence ID" value="NZ_JAVREI010000002.1"/>
</dbReference>
<dbReference type="InterPro" id="IPR058548">
    <property type="entry name" value="MlaB-like_STAS"/>
</dbReference>
<reference evidence="3" key="1">
    <citation type="submission" date="2023-07" db="EMBL/GenBank/DDBJ databases">
        <title>30 novel species of actinomycetes from the DSMZ collection.</title>
        <authorList>
            <person name="Nouioui I."/>
        </authorList>
    </citation>
    <scope>NUCLEOTIDE SEQUENCE [LARGE SCALE GENOMIC DNA]</scope>
    <source>
        <strain evidence="3">DSM 46792</strain>
    </source>
</reference>
<feature type="domain" description="STAS" evidence="1">
    <location>
        <begin position="18"/>
        <end position="107"/>
    </location>
</feature>
<dbReference type="InterPro" id="IPR002645">
    <property type="entry name" value="STAS_dom"/>
</dbReference>
<protein>
    <submittedName>
        <fullName evidence="2">STAS domain-containing protein</fullName>
    </submittedName>
</protein>
<comment type="caution">
    <text evidence="2">The sequence shown here is derived from an EMBL/GenBank/DDBJ whole genome shotgun (WGS) entry which is preliminary data.</text>
</comment>
<dbReference type="PROSITE" id="PS50801">
    <property type="entry name" value="STAS"/>
    <property type="match status" value="1"/>
</dbReference>
<evidence type="ECO:0000313" key="3">
    <source>
        <dbReference type="Proteomes" id="UP001183222"/>
    </source>
</evidence>
<dbReference type="PANTHER" id="PTHR33495">
    <property type="entry name" value="ANTI-SIGMA FACTOR ANTAGONIST TM_1081-RELATED-RELATED"/>
    <property type="match status" value="1"/>
</dbReference>
<gene>
    <name evidence="2" type="ORF">RM425_04870</name>
</gene>
<evidence type="ECO:0000313" key="2">
    <source>
        <dbReference type="EMBL" id="MDT0275226.1"/>
    </source>
</evidence>
<name>A0ABU2K4U1_9ACTN</name>
<organism evidence="2 3">
    <name type="scientific">Blastococcus goldschmidtiae</name>
    <dbReference type="NCBI Taxonomy" id="3075546"/>
    <lineage>
        <taxon>Bacteria</taxon>
        <taxon>Bacillati</taxon>
        <taxon>Actinomycetota</taxon>
        <taxon>Actinomycetes</taxon>
        <taxon>Geodermatophilales</taxon>
        <taxon>Geodermatophilaceae</taxon>
        <taxon>Blastococcus</taxon>
    </lineage>
</organism>
<dbReference type="PANTHER" id="PTHR33495:SF2">
    <property type="entry name" value="ANTI-SIGMA FACTOR ANTAGONIST TM_1081-RELATED"/>
    <property type="match status" value="1"/>
</dbReference>
<dbReference type="CDD" id="cd07043">
    <property type="entry name" value="STAS_anti-anti-sigma_factors"/>
    <property type="match status" value="1"/>
</dbReference>